<dbReference type="Proteomes" id="UP000654918">
    <property type="component" value="Unassembled WGS sequence"/>
</dbReference>
<evidence type="ECO:0000313" key="2">
    <source>
        <dbReference type="EMBL" id="KAF6810279.1"/>
    </source>
</evidence>
<organism evidence="2 3">
    <name type="scientific">Colletotrichum plurivorum</name>
    <dbReference type="NCBI Taxonomy" id="2175906"/>
    <lineage>
        <taxon>Eukaryota</taxon>
        <taxon>Fungi</taxon>
        <taxon>Dikarya</taxon>
        <taxon>Ascomycota</taxon>
        <taxon>Pezizomycotina</taxon>
        <taxon>Sordariomycetes</taxon>
        <taxon>Hypocreomycetidae</taxon>
        <taxon>Glomerellales</taxon>
        <taxon>Glomerellaceae</taxon>
        <taxon>Colletotrichum</taxon>
        <taxon>Colletotrichum orchidearum species complex</taxon>
    </lineage>
</organism>
<gene>
    <name evidence="2" type="ORF">CPLU01_15347</name>
</gene>
<evidence type="ECO:0000313" key="3">
    <source>
        <dbReference type="Proteomes" id="UP000654918"/>
    </source>
</evidence>
<protein>
    <submittedName>
        <fullName evidence="2">Uncharacterized protein</fullName>
    </submittedName>
</protein>
<comment type="caution">
    <text evidence="2">The sequence shown here is derived from an EMBL/GenBank/DDBJ whole genome shotgun (WGS) entry which is preliminary data.</text>
</comment>
<dbReference type="EMBL" id="WIGO01000503">
    <property type="protein sequence ID" value="KAF6810279.1"/>
    <property type="molecule type" value="Genomic_DNA"/>
</dbReference>
<dbReference type="AlphaFoldDB" id="A0A8H6JBX9"/>
<sequence length="341" mass="38301">MESLFSSQRVTYGMGALPQWPTETLDVSGGELPVFTDLNIDGNGLIEPNHLLSIDPSCGSSFSGLGMDGNWFVESIAEPESDPIISQEPATKKRKRDADSEDREIRAGFLLSEELKAPGEYRYNGLVHDEHHFQGINDAYLRHARQRAGLAAEDDPTWPESDERKRQYVKDLFDAITNTADFHEARKAKAKVEAHKANARGKAPSASERALADDNKTAVDRLEAVLHYKMSNLEVELVSWKVSEAAMACQQGHTMRALWAGERTNSQWDVFETFEARWRAICENMKDCKMMLHSVTRADWVAKLARAPMKERKNKLDNDIINARKGAQLKADAKKMLENGP</sequence>
<feature type="region of interest" description="Disordered" evidence="1">
    <location>
        <begin position="78"/>
        <end position="102"/>
    </location>
</feature>
<evidence type="ECO:0000256" key="1">
    <source>
        <dbReference type="SAM" id="MobiDB-lite"/>
    </source>
</evidence>
<accession>A0A8H6JBX9</accession>
<name>A0A8H6JBX9_9PEZI</name>
<reference evidence="2" key="1">
    <citation type="journal article" date="2020" name="Phytopathology">
        <title>Genome Sequence Resources of Colletotrichum truncatum, C. plurivorum, C. musicola, and C. sojae: Four Species Pathogenic to Soybean (Glycine max).</title>
        <authorList>
            <person name="Rogerio F."/>
            <person name="Boufleur T.R."/>
            <person name="Ciampi-Guillardi M."/>
            <person name="Sukno S.A."/>
            <person name="Thon M.R."/>
            <person name="Massola Junior N.S."/>
            <person name="Baroncelli R."/>
        </authorList>
    </citation>
    <scope>NUCLEOTIDE SEQUENCE</scope>
    <source>
        <strain evidence="2">LFN00145</strain>
    </source>
</reference>
<proteinExistence type="predicted"/>
<keyword evidence="3" id="KW-1185">Reference proteome</keyword>